<protein>
    <recommendedName>
        <fullName evidence="2">DUF732 domain-containing protein</fullName>
    </recommendedName>
</protein>
<evidence type="ECO:0000313" key="3">
    <source>
        <dbReference type="EMBL" id="CRZ15640.1"/>
    </source>
</evidence>
<gene>
    <name evidence="3" type="ORF">BN2156_02503</name>
</gene>
<keyword evidence="1" id="KW-0732">Signal</keyword>
<name>A0A0H5RN95_9MYCO</name>
<accession>A0A0H5RN95</accession>
<proteinExistence type="predicted"/>
<dbReference type="AlphaFoldDB" id="A0A0H5RN95"/>
<sequence length="115" mass="12022" precursor="true">MFDGLFNGLRRSAAAPIAAALVLGTLLGTTAPQAAAWPIPLTAEDTAYLKATRGVFPGDDDQLLLVGREMCRLLYTGTPAQAVIDQMAGQYAATPQQSAVALRAARRAYCTQAPG</sequence>
<evidence type="ECO:0000256" key="1">
    <source>
        <dbReference type="SAM" id="SignalP"/>
    </source>
</evidence>
<feature type="signal peptide" evidence="1">
    <location>
        <begin position="1"/>
        <end position="34"/>
    </location>
</feature>
<organism evidence="3 4">
    <name type="scientific">Mycolicibacterium neworleansense</name>
    <dbReference type="NCBI Taxonomy" id="146018"/>
    <lineage>
        <taxon>Bacteria</taxon>
        <taxon>Bacillati</taxon>
        <taxon>Actinomycetota</taxon>
        <taxon>Actinomycetes</taxon>
        <taxon>Mycobacteriales</taxon>
        <taxon>Mycobacteriaceae</taxon>
        <taxon>Mycolicibacterium</taxon>
    </lineage>
</organism>
<feature type="domain" description="DUF732" evidence="2">
    <location>
        <begin position="45"/>
        <end position="112"/>
    </location>
</feature>
<dbReference type="STRING" id="146018.BN2156_02503"/>
<dbReference type="OrthoDB" id="4627526at2"/>
<dbReference type="InterPro" id="IPR007969">
    <property type="entry name" value="DUF732"/>
</dbReference>
<keyword evidence="4" id="KW-1185">Reference proteome</keyword>
<evidence type="ECO:0000259" key="2">
    <source>
        <dbReference type="Pfam" id="PF05305"/>
    </source>
</evidence>
<dbReference type="Pfam" id="PF05305">
    <property type="entry name" value="DUF732"/>
    <property type="match status" value="1"/>
</dbReference>
<dbReference type="EMBL" id="CWKH01000001">
    <property type="protein sequence ID" value="CRZ15640.1"/>
    <property type="molecule type" value="Genomic_DNA"/>
</dbReference>
<dbReference type="Proteomes" id="UP000199147">
    <property type="component" value="Unassembled WGS sequence"/>
</dbReference>
<reference evidence="4" key="1">
    <citation type="submission" date="2015-07" db="EMBL/GenBank/DDBJ databases">
        <authorList>
            <person name="Urmite Genomes"/>
        </authorList>
    </citation>
    <scope>NUCLEOTIDE SEQUENCE [LARGE SCALE GENOMIC DNA]</scope>
    <source>
        <strain evidence="4">type strain: ATCC 49404</strain>
    </source>
</reference>
<dbReference type="RefSeq" id="WP_090514071.1">
    <property type="nucleotide sequence ID" value="NZ_CWKH01000001.1"/>
</dbReference>
<feature type="chain" id="PRO_5039286772" description="DUF732 domain-containing protein" evidence="1">
    <location>
        <begin position="35"/>
        <end position="115"/>
    </location>
</feature>
<evidence type="ECO:0000313" key="4">
    <source>
        <dbReference type="Proteomes" id="UP000199147"/>
    </source>
</evidence>